<dbReference type="GO" id="GO:0000155">
    <property type="term" value="F:phosphorelay sensor kinase activity"/>
    <property type="evidence" value="ECO:0007669"/>
    <property type="project" value="InterPro"/>
</dbReference>
<reference evidence="17 18" key="1">
    <citation type="submission" date="2014-04" db="EMBL/GenBank/DDBJ databases">
        <authorList>
            <person name="Bishop-Lilly K.A."/>
            <person name="Broomall S.M."/>
            <person name="Chain P.S."/>
            <person name="Chertkov O."/>
            <person name="Coyne S.R."/>
            <person name="Daligault H.E."/>
            <person name="Davenport K.W."/>
            <person name="Erkkila T."/>
            <person name="Frey K.G."/>
            <person name="Gibbons H.S."/>
            <person name="Gu W."/>
            <person name="Jaissle J."/>
            <person name="Johnson S.L."/>
            <person name="Koroleva G.I."/>
            <person name="Ladner J.T."/>
            <person name="Lo C.-C."/>
            <person name="Minogue T.D."/>
            <person name="Munk C."/>
            <person name="Palacios G.F."/>
            <person name="Redden C.L."/>
            <person name="Rosenzweig C.N."/>
            <person name="Scholz M.B."/>
            <person name="Teshima H."/>
            <person name="Xu Y."/>
        </authorList>
    </citation>
    <scope>NUCLEOTIDE SEQUENCE [LARGE SCALE GENOMIC DNA]</scope>
    <source>
        <strain evidence="17 18">8244</strain>
    </source>
</reference>
<feature type="transmembrane region" description="Helical" evidence="14">
    <location>
        <begin position="20"/>
        <end position="39"/>
    </location>
</feature>
<evidence type="ECO:0000313" key="18">
    <source>
        <dbReference type="Proteomes" id="UP000029278"/>
    </source>
</evidence>
<evidence type="ECO:0000256" key="11">
    <source>
        <dbReference type="ARBA" id="ARBA00022989"/>
    </source>
</evidence>
<evidence type="ECO:0000256" key="4">
    <source>
        <dbReference type="ARBA" id="ARBA00022475"/>
    </source>
</evidence>
<dbReference type="Pfam" id="PF02518">
    <property type="entry name" value="HATPase_c"/>
    <property type="match status" value="1"/>
</dbReference>
<evidence type="ECO:0000256" key="10">
    <source>
        <dbReference type="ARBA" id="ARBA00022840"/>
    </source>
</evidence>
<protein>
    <recommendedName>
        <fullName evidence="3">histidine kinase</fullName>
        <ecNumber evidence="3">2.7.13.3</ecNumber>
    </recommendedName>
</protein>
<evidence type="ECO:0000256" key="7">
    <source>
        <dbReference type="ARBA" id="ARBA00022692"/>
    </source>
</evidence>
<keyword evidence="8" id="KW-0547">Nucleotide-binding</keyword>
<dbReference type="InterPro" id="IPR003660">
    <property type="entry name" value="HAMP_dom"/>
</dbReference>
<feature type="domain" description="Histidine kinase" evidence="15">
    <location>
        <begin position="497"/>
        <end position="601"/>
    </location>
</feature>
<dbReference type="SUPFAM" id="SSF158472">
    <property type="entry name" value="HAMP domain-like"/>
    <property type="match status" value="1"/>
</dbReference>
<dbReference type="PROSITE" id="PS50109">
    <property type="entry name" value="HIS_KIN"/>
    <property type="match status" value="1"/>
</dbReference>
<evidence type="ECO:0000256" key="14">
    <source>
        <dbReference type="SAM" id="Phobius"/>
    </source>
</evidence>
<comment type="catalytic activity">
    <reaction evidence="1">
        <text>ATP + protein L-histidine = ADP + protein N-phospho-L-histidine.</text>
        <dbReference type="EC" id="2.7.13.3"/>
    </reaction>
</comment>
<comment type="caution">
    <text evidence="17">The sequence shown here is derived from an EMBL/GenBank/DDBJ whole genome shotgun (WGS) entry which is preliminary data.</text>
</comment>
<evidence type="ECO:0000259" key="15">
    <source>
        <dbReference type="PROSITE" id="PS50109"/>
    </source>
</evidence>
<dbReference type="CDD" id="cd06225">
    <property type="entry name" value="HAMP"/>
    <property type="match status" value="1"/>
</dbReference>
<dbReference type="OrthoDB" id="9776552at2"/>
<keyword evidence="12" id="KW-0902">Two-component regulatory system</keyword>
<evidence type="ECO:0000313" key="17">
    <source>
        <dbReference type="EMBL" id="KFN11512.1"/>
    </source>
</evidence>
<dbReference type="InterPro" id="IPR010559">
    <property type="entry name" value="Sig_transdc_His_kin_internal"/>
</dbReference>
<dbReference type="GO" id="GO:0005524">
    <property type="term" value="F:ATP binding"/>
    <property type="evidence" value="ECO:0007669"/>
    <property type="project" value="UniProtKB-KW"/>
</dbReference>
<dbReference type="GeneID" id="77009897"/>
<dbReference type="InterPro" id="IPR005467">
    <property type="entry name" value="His_kinase_dom"/>
</dbReference>
<dbReference type="EC" id="2.7.13.3" evidence="3"/>
<keyword evidence="9" id="KW-0418">Kinase</keyword>
<organism evidence="17 18">
    <name type="scientific">Paenibacillus macerans</name>
    <name type="common">Bacillus macerans</name>
    <dbReference type="NCBI Taxonomy" id="44252"/>
    <lineage>
        <taxon>Bacteria</taxon>
        <taxon>Bacillati</taxon>
        <taxon>Bacillota</taxon>
        <taxon>Bacilli</taxon>
        <taxon>Bacillales</taxon>
        <taxon>Paenibacillaceae</taxon>
        <taxon>Paenibacillus</taxon>
    </lineage>
</organism>
<proteinExistence type="predicted"/>
<dbReference type="Pfam" id="PF00672">
    <property type="entry name" value="HAMP"/>
    <property type="match status" value="1"/>
</dbReference>
<evidence type="ECO:0000256" key="1">
    <source>
        <dbReference type="ARBA" id="ARBA00000085"/>
    </source>
</evidence>
<evidence type="ECO:0000256" key="3">
    <source>
        <dbReference type="ARBA" id="ARBA00012438"/>
    </source>
</evidence>
<dbReference type="STRING" id="44252.DJ90_3706"/>
<dbReference type="InterPro" id="IPR003594">
    <property type="entry name" value="HATPase_dom"/>
</dbReference>
<gene>
    <name evidence="17" type="ORF">DJ90_3706</name>
</gene>
<evidence type="ECO:0000256" key="12">
    <source>
        <dbReference type="ARBA" id="ARBA00023012"/>
    </source>
</evidence>
<evidence type="ECO:0000256" key="9">
    <source>
        <dbReference type="ARBA" id="ARBA00022777"/>
    </source>
</evidence>
<keyword evidence="11 14" id="KW-1133">Transmembrane helix</keyword>
<dbReference type="PANTHER" id="PTHR34220:SF11">
    <property type="entry name" value="SENSOR PROTEIN KINASE HPTS"/>
    <property type="match status" value="1"/>
</dbReference>
<dbReference type="PROSITE" id="PS50885">
    <property type="entry name" value="HAMP"/>
    <property type="match status" value="1"/>
</dbReference>
<feature type="domain" description="HAMP" evidence="16">
    <location>
        <begin position="335"/>
        <end position="387"/>
    </location>
</feature>
<dbReference type="GO" id="GO:0005886">
    <property type="term" value="C:plasma membrane"/>
    <property type="evidence" value="ECO:0007669"/>
    <property type="project" value="UniProtKB-SubCell"/>
</dbReference>
<keyword evidence="5" id="KW-0597">Phosphoprotein</keyword>
<keyword evidence="6" id="KW-0808">Transferase</keyword>
<dbReference type="SUPFAM" id="SSF55874">
    <property type="entry name" value="ATPase domain of HSP90 chaperone/DNA topoisomerase II/histidine kinase"/>
    <property type="match status" value="1"/>
</dbReference>
<evidence type="ECO:0000256" key="13">
    <source>
        <dbReference type="ARBA" id="ARBA00023136"/>
    </source>
</evidence>
<evidence type="ECO:0000256" key="5">
    <source>
        <dbReference type="ARBA" id="ARBA00022553"/>
    </source>
</evidence>
<dbReference type="Gene3D" id="6.10.340.10">
    <property type="match status" value="1"/>
</dbReference>
<dbReference type="AlphaFoldDB" id="A0A090ZLM1"/>
<dbReference type="InterPro" id="IPR050640">
    <property type="entry name" value="Bact_2-comp_sensor_kinase"/>
</dbReference>
<dbReference type="Pfam" id="PF06580">
    <property type="entry name" value="His_kinase"/>
    <property type="match status" value="1"/>
</dbReference>
<keyword evidence="18" id="KW-1185">Reference proteome</keyword>
<dbReference type="Proteomes" id="UP000029278">
    <property type="component" value="Unassembled WGS sequence"/>
</dbReference>
<keyword evidence="4" id="KW-1003">Cell membrane</keyword>
<dbReference type="PANTHER" id="PTHR34220">
    <property type="entry name" value="SENSOR HISTIDINE KINASE YPDA"/>
    <property type="match status" value="1"/>
</dbReference>
<evidence type="ECO:0000259" key="16">
    <source>
        <dbReference type="PROSITE" id="PS50885"/>
    </source>
</evidence>
<sequence>MMIRSIYRNYFKNNLFMKIILVFSVITIVTIITFSYLMFKFMSESAVQRQLDIQKRAIESVSNYIGGKYNSVQAMVRDIYRDSELASNTSYFLEHPYQDYVRYRLDRFYTENSSLTDTVLYFRNQVEDNPDIRSLMLYSADQQHLYAFGNDKQFKIISTNAARSYVPDVMYQQDSSNVAAANIWVRKAVGLPADPPMYSVRVPVNNNQSLRNIGQLVVYFDTDKIWNSMAFYKQDLKGSILVISANGDVLFDSSGIYYGRKYPYNEQLNSIYDSGVLGGKTIVTKLTQSQGGFTVLSAVPKQELADTYVGLRNTILTISIICIFFAIMIPSLFISNFAKRMYGIIRFTRKVRGGDLAARIADPREDELGQISRSFNEMLDELNQYIERVYKAEIKQQQTELVALQARINPHFLYNTLEVIRMRAVSQGARDVGEMIYSLSVLFKSLVQQKKIYTLKDELEACRLYLELFRIRYKDRFNYKIVADPALFGKSAMKLSLQPIIENYIVHGIRTDRDDNRLTVRVQDEVDIITAVIQDNGKGIEQSRLAEIREALESKEEPGEMFGLRSVHSRLRFLYGPAYGIEIESRPGEGTTIVVRYPNREGSDAENV</sequence>
<accession>A0A090ZLM1</accession>
<keyword evidence="13 14" id="KW-0472">Membrane</keyword>
<dbReference type="RefSeq" id="WP_036626614.1">
    <property type="nucleotide sequence ID" value="NZ_BGML01000007.1"/>
</dbReference>
<dbReference type="HOGENOM" id="CLU_020473_6_3_9"/>
<evidence type="ECO:0000256" key="8">
    <source>
        <dbReference type="ARBA" id="ARBA00022741"/>
    </source>
</evidence>
<dbReference type="Gene3D" id="3.30.565.10">
    <property type="entry name" value="Histidine kinase-like ATPase, C-terminal domain"/>
    <property type="match status" value="1"/>
</dbReference>
<dbReference type="PATRIC" id="fig|44252.3.peg.512"/>
<keyword evidence="10" id="KW-0067">ATP-binding</keyword>
<keyword evidence="7 14" id="KW-0812">Transmembrane</keyword>
<comment type="subcellular location">
    <subcellularLocation>
        <location evidence="2">Cell membrane</location>
        <topology evidence="2">Multi-pass membrane protein</topology>
    </subcellularLocation>
</comment>
<dbReference type="EMBL" id="JMQA01000008">
    <property type="protein sequence ID" value="KFN11512.1"/>
    <property type="molecule type" value="Genomic_DNA"/>
</dbReference>
<feature type="transmembrane region" description="Helical" evidence="14">
    <location>
        <begin position="315"/>
        <end position="338"/>
    </location>
</feature>
<evidence type="ECO:0000256" key="6">
    <source>
        <dbReference type="ARBA" id="ARBA00022679"/>
    </source>
</evidence>
<dbReference type="InterPro" id="IPR036890">
    <property type="entry name" value="HATPase_C_sf"/>
</dbReference>
<name>A0A090ZLM1_PAEMA</name>
<dbReference type="SMART" id="SM00304">
    <property type="entry name" value="HAMP"/>
    <property type="match status" value="1"/>
</dbReference>
<evidence type="ECO:0000256" key="2">
    <source>
        <dbReference type="ARBA" id="ARBA00004651"/>
    </source>
</evidence>